<name>M2AUZ2_9BACT</name>
<sequence>MKSSFESNEARPQFSVKRDIGFAISVLGFGLTLLFAFYFVARPGPGSGLRLDGVEQYVEEIGHGFQSIVIIACATAVMVVFGGIGLALGSRLGKSLFVVGMVAAMLLAIVFLYAIFSR</sequence>
<feature type="transmembrane region" description="Helical" evidence="1">
    <location>
        <begin position="96"/>
        <end position="116"/>
    </location>
</feature>
<protein>
    <submittedName>
        <fullName evidence="2">Membrane protein</fullName>
    </submittedName>
</protein>
<dbReference type="Proteomes" id="UP000011529">
    <property type="component" value="Unassembled WGS sequence"/>
</dbReference>
<comment type="caution">
    <text evidence="2">The sequence shown here is derived from an EMBL/GenBank/DDBJ whole genome shotgun (WGS) entry which is preliminary data.</text>
</comment>
<dbReference type="AlphaFoldDB" id="M2AUZ2"/>
<evidence type="ECO:0000313" key="2">
    <source>
        <dbReference type="EMBL" id="EMB16502.1"/>
    </source>
</evidence>
<keyword evidence="1" id="KW-0812">Transmembrane</keyword>
<evidence type="ECO:0000256" key="1">
    <source>
        <dbReference type="SAM" id="Phobius"/>
    </source>
</evidence>
<dbReference type="PATRIC" id="fig|1263867.3.peg.3067"/>
<keyword evidence="1" id="KW-0472">Membrane</keyword>
<evidence type="ECO:0000313" key="3">
    <source>
        <dbReference type="Proteomes" id="UP000011529"/>
    </source>
</evidence>
<organism evidence="2 3">
    <name type="scientific">Rhodopirellula europaea 6C</name>
    <dbReference type="NCBI Taxonomy" id="1263867"/>
    <lineage>
        <taxon>Bacteria</taxon>
        <taxon>Pseudomonadati</taxon>
        <taxon>Planctomycetota</taxon>
        <taxon>Planctomycetia</taxon>
        <taxon>Pirellulales</taxon>
        <taxon>Pirellulaceae</taxon>
        <taxon>Rhodopirellula</taxon>
    </lineage>
</organism>
<feature type="transmembrane region" description="Helical" evidence="1">
    <location>
        <begin position="20"/>
        <end position="41"/>
    </location>
</feature>
<keyword evidence="3" id="KW-1185">Reference proteome</keyword>
<dbReference type="EMBL" id="ANMO01000120">
    <property type="protein sequence ID" value="EMB16502.1"/>
    <property type="molecule type" value="Genomic_DNA"/>
</dbReference>
<feature type="transmembrane region" description="Helical" evidence="1">
    <location>
        <begin position="61"/>
        <end position="89"/>
    </location>
</feature>
<proteinExistence type="predicted"/>
<gene>
    <name evidence="2" type="ORF">RE6C_02867</name>
</gene>
<reference evidence="2" key="2">
    <citation type="journal article" date="2013" name="Mar. Genomics">
        <title>Expression of sulfatases in Rhodopirellula baltica and the diversity of sulfatases in the genus Rhodopirellula.</title>
        <authorList>
            <person name="Wegner C.E."/>
            <person name="Richter-Heitmann T."/>
            <person name="Klindworth A."/>
            <person name="Klockow C."/>
            <person name="Richter M."/>
            <person name="Achstetter T."/>
            <person name="Glockner F.O."/>
            <person name="Harder J."/>
        </authorList>
    </citation>
    <scope>NUCLEOTIDE SEQUENCE [LARGE SCALE GENOMIC DNA]</scope>
    <source>
        <strain evidence="2">6C</strain>
    </source>
</reference>
<keyword evidence="1" id="KW-1133">Transmembrane helix</keyword>
<reference evidence="2" key="1">
    <citation type="submission" date="2012-11" db="EMBL/GenBank/DDBJ databases">
        <title>Permanent draft genomes of Rhodopirellula europaea strain SH398 and 6C.</title>
        <authorList>
            <person name="Richter M."/>
            <person name="Richter-Heitmann T."/>
            <person name="Frank C."/>
            <person name="Harder J."/>
            <person name="Glockner F.O."/>
        </authorList>
    </citation>
    <scope>NUCLEOTIDE SEQUENCE</scope>
    <source>
        <strain evidence="2">6C</strain>
    </source>
</reference>
<accession>M2AUZ2</accession>